<dbReference type="GO" id="GO:0051011">
    <property type="term" value="F:microtubule minus-end binding"/>
    <property type="evidence" value="ECO:0007669"/>
    <property type="project" value="TreeGrafter"/>
</dbReference>
<protein>
    <submittedName>
        <fullName evidence="1">Dipeptidyl peptidase 8</fullName>
    </submittedName>
</protein>
<keyword evidence="2" id="KW-1185">Reference proteome</keyword>
<name>A0A4D9DR76_9SAUR</name>
<dbReference type="AlphaFoldDB" id="A0A4D9DR76"/>
<dbReference type="Proteomes" id="UP000297703">
    <property type="component" value="Unassembled WGS sequence"/>
</dbReference>
<dbReference type="EMBL" id="QXTE01000508">
    <property type="protein sequence ID" value="TFJ97322.1"/>
    <property type="molecule type" value="Genomic_DNA"/>
</dbReference>
<organism evidence="1 2">
    <name type="scientific">Platysternon megacephalum</name>
    <name type="common">big-headed turtle</name>
    <dbReference type="NCBI Taxonomy" id="55544"/>
    <lineage>
        <taxon>Eukaryota</taxon>
        <taxon>Metazoa</taxon>
        <taxon>Chordata</taxon>
        <taxon>Craniata</taxon>
        <taxon>Vertebrata</taxon>
        <taxon>Euteleostomi</taxon>
        <taxon>Archelosauria</taxon>
        <taxon>Testudinata</taxon>
        <taxon>Testudines</taxon>
        <taxon>Cryptodira</taxon>
        <taxon>Durocryptodira</taxon>
        <taxon>Testudinoidea</taxon>
        <taxon>Platysternidae</taxon>
        <taxon>Platysternon</taxon>
    </lineage>
</organism>
<dbReference type="PANTHER" id="PTHR16219">
    <property type="entry name" value="AUGMIN SUBUNIT 4 FAMILY MEMBER"/>
    <property type="match status" value="1"/>
</dbReference>
<sequence>MCPGALGRGCPWKAFGGPTPQQWELGMGRPHPWTWGALWGLAGAAWFGGGAGWRRLGAPRLTGGSRGPAEPARLLQWVMAAPTRAPGDMGVELLGPAGGARLPPCQLTEEDASAHPGLANLLLGLTPYLDPSGLSTPLARQLEQAGKELQLRRAAWLRWEALHRLLQEALMEQRAGRGDASPTLQDRKFLETLEQRLLLGELSRILEPGPSLCGNRPPLLGLGAPDLLELLPPSQDLALLQQHLPQEIEERLRCKGLALLSYHRPESDSAGETARCAMLWTLAEGLAAEQRRLQAARSWRRELMGLLERQRAAYPQVLLRCLGLLQRLAQDHRLGTQAQLDRLNTHYLEVKCSAMFLKIRLEELSVLSDTYSPEKLEVHRAIRAGLQGAVQHQEQELATAQKILATYESLGPGFEGLVQEYAQLCGCIENKRWALQEFNKGCH</sequence>
<dbReference type="OrthoDB" id="661220at2759"/>
<reference evidence="1 2" key="1">
    <citation type="submission" date="2019-04" db="EMBL/GenBank/DDBJ databases">
        <title>Draft genome of the big-headed turtle Platysternon megacephalum.</title>
        <authorList>
            <person name="Gong S."/>
        </authorList>
    </citation>
    <scope>NUCLEOTIDE SEQUENCE [LARGE SCALE GENOMIC DNA]</scope>
    <source>
        <strain evidence="1">DO16091913</strain>
        <tissue evidence="1">Muscle</tissue>
    </source>
</reference>
<evidence type="ECO:0000313" key="1">
    <source>
        <dbReference type="EMBL" id="TFJ97322.1"/>
    </source>
</evidence>
<dbReference type="GO" id="GO:0051225">
    <property type="term" value="P:spindle assembly"/>
    <property type="evidence" value="ECO:0007669"/>
    <property type="project" value="InterPro"/>
</dbReference>
<evidence type="ECO:0000313" key="2">
    <source>
        <dbReference type="Proteomes" id="UP000297703"/>
    </source>
</evidence>
<reference evidence="1 2" key="2">
    <citation type="submission" date="2019-04" db="EMBL/GenBank/DDBJ databases">
        <title>The genome sequence of big-headed turtle.</title>
        <authorList>
            <person name="Gong S."/>
        </authorList>
    </citation>
    <scope>NUCLEOTIDE SEQUENCE [LARGE SCALE GENOMIC DNA]</scope>
    <source>
        <strain evidence="1">DO16091913</strain>
        <tissue evidence="1">Muscle</tissue>
    </source>
</reference>
<dbReference type="Pfam" id="PF14735">
    <property type="entry name" value="HAUS4"/>
    <property type="match status" value="1"/>
</dbReference>
<gene>
    <name evidence="1" type="ORF">DR999_PMT20831</name>
</gene>
<dbReference type="GO" id="GO:0007098">
    <property type="term" value="P:centrosome cycle"/>
    <property type="evidence" value="ECO:0007669"/>
    <property type="project" value="InterPro"/>
</dbReference>
<dbReference type="InterPro" id="IPR026214">
    <property type="entry name" value="HAUS4_met"/>
</dbReference>
<dbReference type="PANTHER" id="PTHR16219:SF1">
    <property type="entry name" value="HAUS AUGMIN-LIKE COMPLEX SUBUNIT 4"/>
    <property type="match status" value="1"/>
</dbReference>
<dbReference type="InterPro" id="IPR029327">
    <property type="entry name" value="HAUS4"/>
</dbReference>
<dbReference type="PRINTS" id="PR02090">
    <property type="entry name" value="HAUSAUGMINL4"/>
</dbReference>
<accession>A0A4D9DR76</accession>
<dbReference type="GO" id="GO:0070652">
    <property type="term" value="C:HAUS complex"/>
    <property type="evidence" value="ECO:0007669"/>
    <property type="project" value="InterPro"/>
</dbReference>
<comment type="caution">
    <text evidence="1">The sequence shown here is derived from an EMBL/GenBank/DDBJ whole genome shotgun (WGS) entry which is preliminary data.</text>
</comment>
<dbReference type="STRING" id="55544.A0A4D9DR76"/>
<proteinExistence type="predicted"/>